<dbReference type="SUPFAM" id="SSF51735">
    <property type="entry name" value="NAD(P)-binding Rossmann-fold domains"/>
    <property type="match status" value="1"/>
</dbReference>
<dbReference type="Gene3D" id="3.40.50.720">
    <property type="entry name" value="NAD(P)-binding Rossmann-like Domain"/>
    <property type="match status" value="1"/>
</dbReference>
<gene>
    <name evidence="2" type="ORF">RDB_LOCUS174691</name>
</gene>
<evidence type="ECO:0000313" key="3">
    <source>
        <dbReference type="Proteomes" id="UP000663846"/>
    </source>
</evidence>
<dbReference type="InterPro" id="IPR051783">
    <property type="entry name" value="NAD(P)-dependent_oxidoreduct"/>
</dbReference>
<name>A0A8H3GSD5_9AGAM</name>
<protein>
    <recommendedName>
        <fullName evidence="1">NAD-dependent epimerase/dehydratase domain-containing protein</fullName>
    </recommendedName>
</protein>
<accession>A0A8H3GSD5</accession>
<comment type="caution">
    <text evidence="2">The sequence shown here is derived from an EMBL/GenBank/DDBJ whole genome shotgun (WGS) entry which is preliminary data.</text>
</comment>
<dbReference type="EMBL" id="CAJMWS010000974">
    <property type="protein sequence ID" value="CAE6470322.1"/>
    <property type="molecule type" value="Genomic_DNA"/>
</dbReference>
<dbReference type="PANTHER" id="PTHR48079">
    <property type="entry name" value="PROTEIN YEEZ"/>
    <property type="match status" value="1"/>
</dbReference>
<feature type="domain" description="NAD-dependent epimerase/dehydratase" evidence="1">
    <location>
        <begin position="157"/>
        <end position="231"/>
    </location>
</feature>
<dbReference type="AlphaFoldDB" id="A0A8H3GSD5"/>
<dbReference type="PANTHER" id="PTHR48079:SF6">
    <property type="entry name" value="NAD(P)-BINDING DOMAIN-CONTAINING PROTEIN-RELATED"/>
    <property type="match status" value="1"/>
</dbReference>
<proteinExistence type="predicted"/>
<evidence type="ECO:0000313" key="2">
    <source>
        <dbReference type="EMBL" id="CAE6470322.1"/>
    </source>
</evidence>
<dbReference type="InterPro" id="IPR036291">
    <property type="entry name" value="NAD(P)-bd_dom_sf"/>
</dbReference>
<reference evidence="2" key="1">
    <citation type="submission" date="2021-01" db="EMBL/GenBank/DDBJ databases">
        <authorList>
            <person name="Kaushik A."/>
        </authorList>
    </citation>
    <scope>NUCLEOTIDE SEQUENCE</scope>
    <source>
        <strain evidence="2">AG1-1C</strain>
    </source>
</reference>
<dbReference type="Proteomes" id="UP000663846">
    <property type="component" value="Unassembled WGS sequence"/>
</dbReference>
<dbReference type="GO" id="GO:0004029">
    <property type="term" value="F:aldehyde dehydrogenase (NAD+) activity"/>
    <property type="evidence" value="ECO:0007669"/>
    <property type="project" value="TreeGrafter"/>
</dbReference>
<evidence type="ECO:0000259" key="1">
    <source>
        <dbReference type="Pfam" id="PF01370"/>
    </source>
</evidence>
<sequence>MVVHNSPPFSATGYVGGSLLVSLVQKYPLTKITALVRNPEDLDAVSAVGPTVHVVLGSHTDREVIIRAVSDAELVVQISYSDDLELVKAIVVGLKLHKEKTGKRALYFHATGTMTYAGEASGELRKDYEVWDDRDKNRLRKKVDINAPHRRIDLEAIRAHDQNVADVYVICPPVVYGLGTGPVRRINGQITHAVRIFLEMNHAVYVGKGTNIWSHIHIRDLIQAILTIIDHAIRTQNDTPEGDQTAERDGFDNFYFTSAGEHTWGSVIEEIARTMFQRGLLKCPSLESVSEEYNRILSWNVGSNCRVRSARLEALGWRPKETSIIDNIEECVEASLQLIKSDRVLNFWLGDY</sequence>
<dbReference type="Pfam" id="PF01370">
    <property type="entry name" value="Epimerase"/>
    <property type="match status" value="1"/>
</dbReference>
<dbReference type="InterPro" id="IPR001509">
    <property type="entry name" value="Epimerase_deHydtase"/>
</dbReference>
<dbReference type="GO" id="GO:0005737">
    <property type="term" value="C:cytoplasm"/>
    <property type="evidence" value="ECO:0007669"/>
    <property type="project" value="TreeGrafter"/>
</dbReference>
<organism evidence="2 3">
    <name type="scientific">Rhizoctonia solani</name>
    <dbReference type="NCBI Taxonomy" id="456999"/>
    <lineage>
        <taxon>Eukaryota</taxon>
        <taxon>Fungi</taxon>
        <taxon>Dikarya</taxon>
        <taxon>Basidiomycota</taxon>
        <taxon>Agaricomycotina</taxon>
        <taxon>Agaricomycetes</taxon>
        <taxon>Cantharellales</taxon>
        <taxon>Ceratobasidiaceae</taxon>
        <taxon>Rhizoctonia</taxon>
    </lineage>
</organism>